<proteinExistence type="predicted"/>
<dbReference type="InterPro" id="IPR009057">
    <property type="entry name" value="Homeodomain-like_sf"/>
</dbReference>
<dbReference type="GO" id="GO:0003677">
    <property type="term" value="F:DNA binding"/>
    <property type="evidence" value="ECO:0007669"/>
    <property type="project" value="UniProtKB-UniRule"/>
</dbReference>
<dbReference type="Proteomes" id="UP000306509">
    <property type="component" value="Unassembled WGS sequence"/>
</dbReference>
<dbReference type="SUPFAM" id="SSF46689">
    <property type="entry name" value="Homeodomain-like"/>
    <property type="match status" value="1"/>
</dbReference>
<protein>
    <submittedName>
        <fullName evidence="4">Putative acrAB operon repressor</fullName>
    </submittedName>
</protein>
<keyword evidence="1 2" id="KW-0238">DNA-binding</keyword>
<evidence type="ECO:0000313" key="5">
    <source>
        <dbReference type="Proteomes" id="UP000306509"/>
    </source>
</evidence>
<dbReference type="STRING" id="180332.GCA_000797495_04915"/>
<dbReference type="InterPro" id="IPR050624">
    <property type="entry name" value="HTH-type_Tx_Regulator"/>
</dbReference>
<sequence>MPRHDPDQKTKQNILETAMRLFSERGMENVNVEDVVKEVGVTRGAFYHYFKSREELISSVMYKSFECDNPYLLADKQEGLNALEKFRFIAKLSLRSHLDASDSMKAQMKKLANNPVVFKNEMIFQVNVMATYMEKLLIEGNKDGSMNVVFPKQTSQTIAWLAASWLSPYAFEVSYEEYIDKVLFFEQLSTLLGFPIMDEEMKEIYLKLGSSEFKKE</sequence>
<gene>
    <name evidence="4" type="primary">acrR_3</name>
    <name evidence="4" type="ORF">DSM106044_01980</name>
</gene>
<evidence type="ECO:0000256" key="1">
    <source>
        <dbReference type="ARBA" id="ARBA00023125"/>
    </source>
</evidence>
<dbReference type="PANTHER" id="PTHR43479">
    <property type="entry name" value="ACREF/ENVCD OPERON REPRESSOR-RELATED"/>
    <property type="match status" value="1"/>
</dbReference>
<keyword evidence="5" id="KW-1185">Reference proteome</keyword>
<dbReference type="InterPro" id="IPR001647">
    <property type="entry name" value="HTH_TetR"/>
</dbReference>
<dbReference type="PANTHER" id="PTHR43479:SF11">
    <property type="entry name" value="ACREF_ENVCD OPERON REPRESSOR-RELATED"/>
    <property type="match status" value="1"/>
</dbReference>
<dbReference type="PROSITE" id="PS50977">
    <property type="entry name" value="HTH_TETR_2"/>
    <property type="match status" value="1"/>
</dbReference>
<evidence type="ECO:0000259" key="3">
    <source>
        <dbReference type="PROSITE" id="PS50977"/>
    </source>
</evidence>
<feature type="domain" description="HTH tetR-type" evidence="3">
    <location>
        <begin position="8"/>
        <end position="68"/>
    </location>
</feature>
<dbReference type="EMBL" id="QGQD01000043">
    <property type="protein sequence ID" value="TLD01188.1"/>
    <property type="molecule type" value="Genomic_DNA"/>
</dbReference>
<dbReference type="PRINTS" id="PR00455">
    <property type="entry name" value="HTHTETR"/>
</dbReference>
<organism evidence="4 5">
    <name type="scientific">Robinsoniella peoriensis</name>
    <dbReference type="NCBI Taxonomy" id="180332"/>
    <lineage>
        <taxon>Bacteria</taxon>
        <taxon>Bacillati</taxon>
        <taxon>Bacillota</taxon>
        <taxon>Clostridia</taxon>
        <taxon>Lachnospirales</taxon>
        <taxon>Lachnospiraceae</taxon>
        <taxon>Robinsoniella</taxon>
    </lineage>
</organism>
<name>A0A4V6YR44_9FIRM</name>
<evidence type="ECO:0000256" key="2">
    <source>
        <dbReference type="PROSITE-ProRule" id="PRU00335"/>
    </source>
</evidence>
<dbReference type="AlphaFoldDB" id="A0A4V6YR44"/>
<dbReference type="Pfam" id="PF00440">
    <property type="entry name" value="TetR_N"/>
    <property type="match status" value="1"/>
</dbReference>
<comment type="caution">
    <text evidence="4">The sequence shown here is derived from an EMBL/GenBank/DDBJ whole genome shotgun (WGS) entry which is preliminary data.</text>
</comment>
<accession>A0A4V6YR44</accession>
<reference evidence="4 5" key="1">
    <citation type="journal article" date="2019" name="Anaerobe">
        <title>Detection of Robinsoniella peoriensis in multiple bone samples of a trauma patient.</title>
        <authorList>
            <person name="Schrottner P."/>
            <person name="Hartwich K."/>
            <person name="Bunk B."/>
            <person name="Schober I."/>
            <person name="Helbig S."/>
            <person name="Rudolph W.W."/>
            <person name="Gunzer F."/>
        </authorList>
    </citation>
    <scope>NUCLEOTIDE SEQUENCE [LARGE SCALE GENOMIC DNA]</scope>
    <source>
        <strain evidence="4 5">DSM 106044</strain>
    </source>
</reference>
<dbReference type="Gene3D" id="1.10.357.10">
    <property type="entry name" value="Tetracycline Repressor, domain 2"/>
    <property type="match status" value="1"/>
</dbReference>
<dbReference type="RefSeq" id="WP_047834559.1">
    <property type="nucleotide sequence ID" value="NZ_QGQD01000043.1"/>
</dbReference>
<evidence type="ECO:0000313" key="4">
    <source>
        <dbReference type="EMBL" id="TLD01188.1"/>
    </source>
</evidence>
<feature type="DNA-binding region" description="H-T-H motif" evidence="2">
    <location>
        <begin position="31"/>
        <end position="50"/>
    </location>
</feature>